<dbReference type="eggNOG" id="COG0456">
    <property type="taxonomic scope" value="Bacteria"/>
</dbReference>
<evidence type="ECO:0000256" key="1">
    <source>
        <dbReference type="SAM" id="Phobius"/>
    </source>
</evidence>
<feature type="domain" description="N-acetyltransferase" evidence="2">
    <location>
        <begin position="6"/>
        <end position="159"/>
    </location>
</feature>
<reference evidence="3 4" key="1">
    <citation type="submission" date="2011-11" db="EMBL/GenBank/DDBJ databases">
        <title>Complete sequence of Spirochaeta sp. grapes.</title>
        <authorList>
            <consortium name="US DOE Joint Genome Institute"/>
            <person name="Lucas S."/>
            <person name="Han J."/>
            <person name="Lapidus A."/>
            <person name="Cheng J.-F."/>
            <person name="Goodwin L."/>
            <person name="Pitluck S."/>
            <person name="Peters L."/>
            <person name="Ovchinnikova G."/>
            <person name="Munk A.C."/>
            <person name="Detter J.C."/>
            <person name="Han C."/>
            <person name="Tapia R."/>
            <person name="Land M."/>
            <person name="Hauser L."/>
            <person name="Kyrpides N."/>
            <person name="Ivanova N."/>
            <person name="Pagani I."/>
            <person name="Ritalahtilisa K."/>
            <person name="Loeffler F."/>
            <person name="Woyke T."/>
        </authorList>
    </citation>
    <scope>NUCLEOTIDE SEQUENCE [LARGE SCALE GENOMIC DNA]</scope>
    <source>
        <strain evidence="4">ATCC BAA-1885 / DSM 22778 / Grapes</strain>
    </source>
</reference>
<dbReference type="Gene3D" id="3.40.630.30">
    <property type="match status" value="1"/>
</dbReference>
<dbReference type="HOGENOM" id="CLU_662058_0_0_12"/>
<keyword evidence="1" id="KW-0812">Transmembrane</keyword>
<dbReference type="CDD" id="cd04301">
    <property type="entry name" value="NAT_SF"/>
    <property type="match status" value="1"/>
</dbReference>
<evidence type="ECO:0000313" key="3">
    <source>
        <dbReference type="EMBL" id="AEV29663.1"/>
    </source>
</evidence>
<dbReference type="Proteomes" id="UP000005632">
    <property type="component" value="Chromosome"/>
</dbReference>
<dbReference type="SUPFAM" id="SSF55729">
    <property type="entry name" value="Acyl-CoA N-acyltransferases (Nat)"/>
    <property type="match status" value="1"/>
</dbReference>
<feature type="transmembrane region" description="Helical" evidence="1">
    <location>
        <begin position="220"/>
        <end position="242"/>
    </location>
</feature>
<feature type="transmembrane region" description="Helical" evidence="1">
    <location>
        <begin position="356"/>
        <end position="376"/>
    </location>
</feature>
<protein>
    <submittedName>
        <fullName evidence="3">Acetyltransferase</fullName>
    </submittedName>
</protein>
<dbReference type="PROSITE" id="PS51186">
    <property type="entry name" value="GNAT"/>
    <property type="match status" value="1"/>
</dbReference>
<accession>G8QY98</accession>
<keyword evidence="4" id="KW-1185">Reference proteome</keyword>
<evidence type="ECO:0000313" key="4">
    <source>
        <dbReference type="Proteomes" id="UP000005632"/>
    </source>
</evidence>
<evidence type="ECO:0000259" key="2">
    <source>
        <dbReference type="PROSITE" id="PS51186"/>
    </source>
</evidence>
<keyword evidence="1" id="KW-0472">Membrane</keyword>
<dbReference type="EMBL" id="CP003155">
    <property type="protein sequence ID" value="AEV29663.1"/>
    <property type="molecule type" value="Genomic_DNA"/>
</dbReference>
<proteinExistence type="predicted"/>
<name>G8QY98_SPHPG</name>
<dbReference type="KEGG" id="sgp:SpiGrapes_1869"/>
<feature type="transmembrane region" description="Helical" evidence="1">
    <location>
        <begin position="263"/>
        <end position="283"/>
    </location>
</feature>
<feature type="transmembrane region" description="Helical" evidence="1">
    <location>
        <begin position="178"/>
        <end position="200"/>
    </location>
</feature>
<organism evidence="3 4">
    <name type="scientific">Sphaerochaeta pleomorpha (strain ATCC BAA-1885 / DSM 22778 / Grapes)</name>
    <dbReference type="NCBI Taxonomy" id="158190"/>
    <lineage>
        <taxon>Bacteria</taxon>
        <taxon>Pseudomonadati</taxon>
        <taxon>Spirochaetota</taxon>
        <taxon>Spirochaetia</taxon>
        <taxon>Spirochaetales</taxon>
        <taxon>Sphaerochaetaceae</taxon>
        <taxon>Sphaerochaeta</taxon>
    </lineage>
</organism>
<keyword evidence="1" id="KW-1133">Transmembrane helix</keyword>
<keyword evidence="3" id="KW-0808">Transferase</keyword>
<dbReference type="AlphaFoldDB" id="G8QY98"/>
<dbReference type="RefSeq" id="WP_014270506.1">
    <property type="nucleotide sequence ID" value="NC_016633.1"/>
</dbReference>
<gene>
    <name evidence="3" type="ordered locus">SpiGrapes_1869</name>
</gene>
<dbReference type="InterPro" id="IPR000182">
    <property type="entry name" value="GNAT_dom"/>
</dbReference>
<sequence length="377" mass="41995">MQETTYTIRLLQDGEEPELLALMRATFEPSMEKIFYIHPASTLVAEYDGQLVAGINLDIYPVNKNTKMGYIGWLYTASSHRGNGLAGKLIEQALPFLKEQGCTDVCACVEGDNPSSFKQLVRQGFSILSLKEQVQLFRFGILKVYRHASRFFDMGYFLYHYCLADPSETLSEQTPAKAFALTLLGNTVLWVVCLKGWNLLHLVGMFTGNPQWASGLTEGFNGPLVGGLPVVLLLVPPLFLIIRTLAMELSAKIQKIDLVYKGWDTAWITAFLSSFLIGFPFPVPGNLYIEGNDWDTKTMQPKLTMLARTSQLAIGIGCLFFADSFALRYPLTLLALDTLFFFYPFCGFNARRLHFGGPATKTSSLALLLAVSLFVLL</sequence>
<dbReference type="GO" id="GO:0016747">
    <property type="term" value="F:acyltransferase activity, transferring groups other than amino-acyl groups"/>
    <property type="evidence" value="ECO:0007669"/>
    <property type="project" value="InterPro"/>
</dbReference>
<dbReference type="STRING" id="158190.SpiGrapes_1869"/>
<dbReference type="OrthoDB" id="370230at2"/>
<feature type="transmembrane region" description="Helical" evidence="1">
    <location>
        <begin position="329"/>
        <end position="350"/>
    </location>
</feature>
<dbReference type="InterPro" id="IPR016181">
    <property type="entry name" value="Acyl_CoA_acyltransferase"/>
</dbReference>
<dbReference type="Pfam" id="PF00583">
    <property type="entry name" value="Acetyltransf_1"/>
    <property type="match status" value="1"/>
</dbReference>